<keyword evidence="5 9" id="KW-0812">Transmembrane</keyword>
<dbReference type="Pfam" id="PF13231">
    <property type="entry name" value="PMT_2"/>
    <property type="match status" value="1"/>
</dbReference>
<reference evidence="12 13" key="1">
    <citation type="submission" date="2021-03" db="EMBL/GenBank/DDBJ databases">
        <title>Sequencing the genomes of 1000 actinobacteria strains.</title>
        <authorList>
            <person name="Klenk H.-P."/>
        </authorList>
    </citation>
    <scope>NUCLEOTIDE SEQUENCE [LARGE SCALE GENOMIC DNA]</scope>
    <source>
        <strain evidence="12 13">DSM 18824</strain>
    </source>
</reference>
<keyword evidence="6 9" id="KW-1133">Transmembrane helix</keyword>
<keyword evidence="13" id="KW-1185">Reference proteome</keyword>
<organism evidence="12 13">
    <name type="scientific">Kribbella aluminosa</name>
    <dbReference type="NCBI Taxonomy" id="416017"/>
    <lineage>
        <taxon>Bacteria</taxon>
        <taxon>Bacillati</taxon>
        <taxon>Actinomycetota</taxon>
        <taxon>Actinomycetes</taxon>
        <taxon>Propionibacteriales</taxon>
        <taxon>Kribbellaceae</taxon>
        <taxon>Kribbella</taxon>
    </lineage>
</organism>
<comment type="subcellular location">
    <subcellularLocation>
        <location evidence="1">Cell membrane</location>
        <topology evidence="1">Multi-pass membrane protein</topology>
    </subcellularLocation>
</comment>
<evidence type="ECO:0000259" key="10">
    <source>
        <dbReference type="Pfam" id="PF13231"/>
    </source>
</evidence>
<comment type="caution">
    <text evidence="12">The sequence shown here is derived from an EMBL/GenBank/DDBJ whole genome shotgun (WGS) entry which is preliminary data.</text>
</comment>
<dbReference type="InterPro" id="IPR050297">
    <property type="entry name" value="LipidA_mod_glycosyltrf_83"/>
</dbReference>
<dbReference type="PANTHER" id="PTHR33908">
    <property type="entry name" value="MANNOSYLTRANSFERASE YKCB-RELATED"/>
    <property type="match status" value="1"/>
</dbReference>
<feature type="region of interest" description="Disordered" evidence="8">
    <location>
        <begin position="510"/>
        <end position="569"/>
    </location>
</feature>
<dbReference type="InterPro" id="IPR056785">
    <property type="entry name" value="YkcA/B-like_C"/>
</dbReference>
<feature type="transmembrane region" description="Helical" evidence="9">
    <location>
        <begin position="103"/>
        <end position="122"/>
    </location>
</feature>
<feature type="compositionally biased region" description="Gly residues" evidence="8">
    <location>
        <begin position="554"/>
        <end position="569"/>
    </location>
</feature>
<keyword evidence="4" id="KW-0808">Transferase</keyword>
<accession>A0ABS4UP20</accession>
<evidence type="ECO:0000256" key="2">
    <source>
        <dbReference type="ARBA" id="ARBA00022475"/>
    </source>
</evidence>
<gene>
    <name evidence="12" type="ORF">JOF29_004499</name>
</gene>
<evidence type="ECO:0000256" key="1">
    <source>
        <dbReference type="ARBA" id="ARBA00004651"/>
    </source>
</evidence>
<evidence type="ECO:0000256" key="6">
    <source>
        <dbReference type="ARBA" id="ARBA00022989"/>
    </source>
</evidence>
<feature type="transmembrane region" description="Helical" evidence="9">
    <location>
        <begin position="425"/>
        <end position="445"/>
    </location>
</feature>
<keyword evidence="2" id="KW-1003">Cell membrane</keyword>
<protein>
    <submittedName>
        <fullName evidence="12">4-amino-4-deoxy-L-arabinose transferase-like glycosyltransferase</fullName>
    </submittedName>
</protein>
<feature type="transmembrane region" description="Helical" evidence="9">
    <location>
        <begin position="128"/>
        <end position="150"/>
    </location>
</feature>
<evidence type="ECO:0000256" key="7">
    <source>
        <dbReference type="ARBA" id="ARBA00023136"/>
    </source>
</evidence>
<evidence type="ECO:0000256" key="9">
    <source>
        <dbReference type="SAM" id="Phobius"/>
    </source>
</evidence>
<dbReference type="InterPro" id="IPR038731">
    <property type="entry name" value="RgtA/B/C-like"/>
</dbReference>
<feature type="transmembrane region" description="Helical" evidence="9">
    <location>
        <begin position="186"/>
        <end position="213"/>
    </location>
</feature>
<sequence>MTTLTDPVEATRPRAISTQYTLSRDKILYGGLLALTAIAYLWGLSKNGYANEYYAAAVQAGSKSWKAWFFGSLDSSSFITVDKTPGSLWVMGLSGRIFGFNSWSMLVPQALMGVASVGFVYVSVRRWFSANAGLLAGAILALTPVAVLMFRFNNPDALLILLLCAGAWAVTRAIDSTKHAARWMMLAGALVGFGFLTKMLQAFLILPAFGLAYLLAGKPALGKRLLHLVLATVSLIVSAGWWVAVVELLPASARPYIGGSSTNSILELTLGYNGLGRLSGNETGSVGGGVGNPGWGGATGVQRLFGGEFASQIAWLLPAALIATVVLIVAAGKAPRTDRKRAFAVLWGGWLVVTGLVFSYMQGIIHSYYMIALAPAIGAVIAAAMSVLWKRRAEWLPRVTLAGGILLTAGWSFALLKQTPSWQPWLRWTVLFAGVLAAGLLMLLPELKLHRTAARRAGMFTAAVLAVSALAGPTAYSLSTISSAHTGALPSAGPAGGGMGGFRGGFGGRMGGGMPPGQTGTTQPGTGTTQPGTGTTQPGTGTTQPGTGRTQPGTGTGGRGGMGGFLGGGGTSGVSSELVTLLQQGAKGFTWAAAAVTANGAAPVQIASGEPIMAIGGFNGTDPAPSLSEFKELVAQGKIHYFIGSGGGFGGGFGGRGGSDGTSSQIASWVSQNFKSQTVGSTTVYDLSTGTGA</sequence>
<feature type="transmembrane region" description="Helical" evidence="9">
    <location>
        <begin position="457"/>
        <end position="476"/>
    </location>
</feature>
<feature type="transmembrane region" description="Helical" evidence="9">
    <location>
        <begin position="225"/>
        <end position="244"/>
    </location>
</feature>
<dbReference type="PANTHER" id="PTHR33908:SF3">
    <property type="entry name" value="UNDECAPRENYL PHOSPHATE-ALPHA-4-AMINO-4-DEOXY-L-ARABINOSE ARABINOSYL TRANSFERASE"/>
    <property type="match status" value="1"/>
</dbReference>
<evidence type="ECO:0000259" key="11">
    <source>
        <dbReference type="Pfam" id="PF24878"/>
    </source>
</evidence>
<name>A0ABS4UP20_9ACTN</name>
<feature type="domain" description="Putative mannosyltransferase YkcA/B-like C-terminal" evidence="11">
    <location>
        <begin position="578"/>
        <end position="673"/>
    </location>
</feature>
<feature type="compositionally biased region" description="Low complexity" evidence="8">
    <location>
        <begin position="516"/>
        <end position="553"/>
    </location>
</feature>
<evidence type="ECO:0000313" key="13">
    <source>
        <dbReference type="Proteomes" id="UP000755585"/>
    </source>
</evidence>
<keyword evidence="7 9" id="KW-0472">Membrane</keyword>
<evidence type="ECO:0000256" key="3">
    <source>
        <dbReference type="ARBA" id="ARBA00022676"/>
    </source>
</evidence>
<feature type="transmembrane region" description="Helical" evidence="9">
    <location>
        <begin position="157"/>
        <end position="174"/>
    </location>
</feature>
<feature type="transmembrane region" description="Helical" evidence="9">
    <location>
        <begin position="313"/>
        <end position="331"/>
    </location>
</feature>
<evidence type="ECO:0000256" key="5">
    <source>
        <dbReference type="ARBA" id="ARBA00022692"/>
    </source>
</evidence>
<dbReference type="EMBL" id="JAGINT010000002">
    <property type="protein sequence ID" value="MBP2353389.1"/>
    <property type="molecule type" value="Genomic_DNA"/>
</dbReference>
<proteinExistence type="predicted"/>
<feature type="domain" description="Glycosyltransferase RgtA/B/C/D-like" evidence="10">
    <location>
        <begin position="82"/>
        <end position="241"/>
    </location>
</feature>
<feature type="transmembrane region" description="Helical" evidence="9">
    <location>
        <begin position="343"/>
        <end position="361"/>
    </location>
</feature>
<feature type="transmembrane region" description="Helical" evidence="9">
    <location>
        <begin position="27"/>
        <end position="44"/>
    </location>
</feature>
<keyword evidence="3" id="KW-0328">Glycosyltransferase</keyword>
<dbReference type="Proteomes" id="UP000755585">
    <property type="component" value="Unassembled WGS sequence"/>
</dbReference>
<evidence type="ECO:0000313" key="12">
    <source>
        <dbReference type="EMBL" id="MBP2353389.1"/>
    </source>
</evidence>
<feature type="transmembrane region" description="Helical" evidence="9">
    <location>
        <begin position="367"/>
        <end position="388"/>
    </location>
</feature>
<dbReference type="RefSeq" id="WP_209696356.1">
    <property type="nucleotide sequence ID" value="NZ_BAAAVU010000001.1"/>
</dbReference>
<feature type="transmembrane region" description="Helical" evidence="9">
    <location>
        <begin position="395"/>
        <end position="413"/>
    </location>
</feature>
<evidence type="ECO:0000256" key="8">
    <source>
        <dbReference type="SAM" id="MobiDB-lite"/>
    </source>
</evidence>
<evidence type="ECO:0000256" key="4">
    <source>
        <dbReference type="ARBA" id="ARBA00022679"/>
    </source>
</evidence>
<dbReference type="Pfam" id="PF24878">
    <property type="entry name" value="YkcB_C"/>
    <property type="match status" value="1"/>
</dbReference>